<evidence type="ECO:0000256" key="3">
    <source>
        <dbReference type="PROSITE-ProRule" id="PRU00023"/>
    </source>
</evidence>
<dbReference type="EMBL" id="MU003903">
    <property type="protein sequence ID" value="KAF2716040.1"/>
    <property type="molecule type" value="Genomic_DNA"/>
</dbReference>
<reference evidence="4" key="1">
    <citation type="journal article" date="2020" name="Stud. Mycol.">
        <title>101 Dothideomycetes genomes: a test case for predicting lifestyles and emergence of pathogens.</title>
        <authorList>
            <person name="Haridas S."/>
            <person name="Albert R."/>
            <person name="Binder M."/>
            <person name="Bloem J."/>
            <person name="Labutti K."/>
            <person name="Salamov A."/>
            <person name="Andreopoulos B."/>
            <person name="Baker S."/>
            <person name="Barry K."/>
            <person name="Bills G."/>
            <person name="Bluhm B."/>
            <person name="Cannon C."/>
            <person name="Castanera R."/>
            <person name="Culley D."/>
            <person name="Daum C."/>
            <person name="Ezra D."/>
            <person name="Gonzalez J."/>
            <person name="Henrissat B."/>
            <person name="Kuo A."/>
            <person name="Liang C."/>
            <person name="Lipzen A."/>
            <person name="Lutzoni F."/>
            <person name="Magnuson J."/>
            <person name="Mondo S."/>
            <person name="Nolan M."/>
            <person name="Ohm R."/>
            <person name="Pangilinan J."/>
            <person name="Park H.-J."/>
            <person name="Ramirez L."/>
            <person name="Alfaro M."/>
            <person name="Sun H."/>
            <person name="Tritt A."/>
            <person name="Yoshinaga Y."/>
            <person name="Zwiers L.-H."/>
            <person name="Turgeon B."/>
            <person name="Goodwin S."/>
            <person name="Spatafora J."/>
            <person name="Crous P."/>
            <person name="Grigoriev I."/>
        </authorList>
    </citation>
    <scope>NUCLEOTIDE SEQUENCE</scope>
    <source>
        <strain evidence="4">CBS 116435</strain>
    </source>
</reference>
<sequence length="106" mass="11525">MAEACESGDLEAVKYWREKDPEQLELPEFAGNTPLQIASLNGNAEIVEYLIEQGVRIDISNGERDTPLIDAAENGHLDTVKALLKAGVDPLRTNKVGQAALDVVHD</sequence>
<comment type="caution">
    <text evidence="4">The sequence shown here is derived from an EMBL/GenBank/DDBJ whole genome shotgun (WGS) entry which is preliminary data.</text>
</comment>
<dbReference type="PROSITE" id="PS50088">
    <property type="entry name" value="ANK_REPEAT"/>
    <property type="match status" value="2"/>
</dbReference>
<dbReference type="AlphaFoldDB" id="A0A9P4UKK9"/>
<dbReference type="SUPFAM" id="SSF48403">
    <property type="entry name" value="Ankyrin repeat"/>
    <property type="match status" value="1"/>
</dbReference>
<dbReference type="Pfam" id="PF12796">
    <property type="entry name" value="Ank_2"/>
    <property type="match status" value="1"/>
</dbReference>
<dbReference type="Gene3D" id="1.25.40.20">
    <property type="entry name" value="Ankyrin repeat-containing domain"/>
    <property type="match status" value="1"/>
</dbReference>
<dbReference type="Proteomes" id="UP000799441">
    <property type="component" value="Unassembled WGS sequence"/>
</dbReference>
<organism evidence="4 5">
    <name type="scientific">Polychaeton citri CBS 116435</name>
    <dbReference type="NCBI Taxonomy" id="1314669"/>
    <lineage>
        <taxon>Eukaryota</taxon>
        <taxon>Fungi</taxon>
        <taxon>Dikarya</taxon>
        <taxon>Ascomycota</taxon>
        <taxon>Pezizomycotina</taxon>
        <taxon>Dothideomycetes</taxon>
        <taxon>Dothideomycetidae</taxon>
        <taxon>Capnodiales</taxon>
        <taxon>Capnodiaceae</taxon>
        <taxon>Polychaeton</taxon>
    </lineage>
</organism>
<keyword evidence="5" id="KW-1185">Reference proteome</keyword>
<name>A0A9P4UKK9_9PEZI</name>
<dbReference type="InterPro" id="IPR036770">
    <property type="entry name" value="Ankyrin_rpt-contain_sf"/>
</dbReference>
<keyword evidence="1" id="KW-0677">Repeat</keyword>
<dbReference type="SMART" id="SM00248">
    <property type="entry name" value="ANK"/>
    <property type="match status" value="2"/>
</dbReference>
<dbReference type="OrthoDB" id="194358at2759"/>
<dbReference type="GO" id="GO:0085020">
    <property type="term" value="P:protein K6-linked ubiquitination"/>
    <property type="evidence" value="ECO:0007669"/>
    <property type="project" value="TreeGrafter"/>
</dbReference>
<dbReference type="PANTHER" id="PTHR24171">
    <property type="entry name" value="ANKYRIN REPEAT DOMAIN-CONTAINING PROTEIN 39-RELATED"/>
    <property type="match status" value="1"/>
</dbReference>
<gene>
    <name evidence="4" type="ORF">K431DRAFT_236291</name>
</gene>
<dbReference type="GO" id="GO:0004842">
    <property type="term" value="F:ubiquitin-protein transferase activity"/>
    <property type="evidence" value="ECO:0007669"/>
    <property type="project" value="TreeGrafter"/>
</dbReference>
<evidence type="ECO:0000256" key="2">
    <source>
        <dbReference type="ARBA" id="ARBA00023043"/>
    </source>
</evidence>
<dbReference type="PANTHER" id="PTHR24171:SF8">
    <property type="entry name" value="BRCA1-ASSOCIATED RING DOMAIN PROTEIN 1"/>
    <property type="match status" value="1"/>
</dbReference>
<keyword evidence="2 3" id="KW-0040">ANK repeat</keyword>
<protein>
    <submittedName>
        <fullName evidence="4">Ankyrin</fullName>
    </submittedName>
</protein>
<feature type="repeat" description="ANK" evidence="3">
    <location>
        <begin position="30"/>
        <end position="62"/>
    </location>
</feature>
<accession>A0A9P4UKK9</accession>
<evidence type="ECO:0000256" key="1">
    <source>
        <dbReference type="ARBA" id="ARBA00022737"/>
    </source>
</evidence>
<evidence type="ECO:0000313" key="4">
    <source>
        <dbReference type="EMBL" id="KAF2716040.1"/>
    </source>
</evidence>
<dbReference type="InterPro" id="IPR002110">
    <property type="entry name" value="Ankyrin_rpt"/>
</dbReference>
<dbReference type="PROSITE" id="PS50297">
    <property type="entry name" value="ANK_REP_REGION"/>
    <property type="match status" value="2"/>
</dbReference>
<evidence type="ECO:0000313" key="5">
    <source>
        <dbReference type="Proteomes" id="UP000799441"/>
    </source>
</evidence>
<feature type="repeat" description="ANK" evidence="3">
    <location>
        <begin position="63"/>
        <end position="95"/>
    </location>
</feature>
<feature type="non-terminal residue" evidence="4">
    <location>
        <position position="106"/>
    </location>
</feature>
<proteinExistence type="predicted"/>